<evidence type="ECO:0000259" key="15">
    <source>
        <dbReference type="Pfam" id="PF03372"/>
    </source>
</evidence>
<evidence type="ECO:0000313" key="17">
    <source>
        <dbReference type="Proteomes" id="UP000230750"/>
    </source>
</evidence>
<name>A0A2G8K949_STIJA</name>
<dbReference type="InterPro" id="IPR036691">
    <property type="entry name" value="Endo/exonu/phosph_ase_sf"/>
</dbReference>
<organism evidence="16 17">
    <name type="scientific">Stichopus japonicus</name>
    <name type="common">Sea cucumber</name>
    <dbReference type="NCBI Taxonomy" id="307972"/>
    <lineage>
        <taxon>Eukaryota</taxon>
        <taxon>Metazoa</taxon>
        <taxon>Echinodermata</taxon>
        <taxon>Eleutherozoa</taxon>
        <taxon>Echinozoa</taxon>
        <taxon>Holothuroidea</taxon>
        <taxon>Aspidochirotacea</taxon>
        <taxon>Aspidochirotida</taxon>
        <taxon>Stichopodidae</taxon>
        <taxon>Apostichopus</taxon>
    </lineage>
</organism>
<evidence type="ECO:0000256" key="13">
    <source>
        <dbReference type="ARBA" id="ARBA00023136"/>
    </source>
</evidence>
<dbReference type="STRING" id="307972.A0A2G8K949"/>
<keyword evidence="7" id="KW-0479">Metal-binding</keyword>
<evidence type="ECO:0000256" key="12">
    <source>
        <dbReference type="ARBA" id="ARBA00023098"/>
    </source>
</evidence>
<evidence type="ECO:0000256" key="10">
    <source>
        <dbReference type="ARBA" id="ARBA00022919"/>
    </source>
</evidence>
<comment type="pathway">
    <text evidence="2">Lipid metabolism; sphingolipid metabolism.</text>
</comment>
<evidence type="ECO:0000256" key="1">
    <source>
        <dbReference type="ARBA" id="ARBA00004141"/>
    </source>
</evidence>
<evidence type="ECO:0000256" key="4">
    <source>
        <dbReference type="ARBA" id="ARBA00006335"/>
    </source>
</evidence>
<dbReference type="EC" id="3.1.4.12" evidence="5"/>
<dbReference type="Proteomes" id="UP000230750">
    <property type="component" value="Unassembled WGS sequence"/>
</dbReference>
<accession>A0A2G8K949</accession>
<dbReference type="InterPro" id="IPR005135">
    <property type="entry name" value="Endo/exonuclease/phosphatase"/>
</dbReference>
<evidence type="ECO:0000256" key="2">
    <source>
        <dbReference type="ARBA" id="ARBA00004760"/>
    </source>
</evidence>
<protein>
    <recommendedName>
        <fullName evidence="5">sphingomyelin phosphodiesterase</fullName>
        <ecNumber evidence="5">3.1.4.12</ecNumber>
    </recommendedName>
</protein>
<dbReference type="OrthoDB" id="387657at2759"/>
<dbReference type="GO" id="GO:0004767">
    <property type="term" value="F:sphingomyelin phosphodiesterase activity"/>
    <property type="evidence" value="ECO:0007669"/>
    <property type="project" value="UniProtKB-EC"/>
</dbReference>
<feature type="transmembrane region" description="Helical" evidence="14">
    <location>
        <begin position="264"/>
        <end position="285"/>
    </location>
</feature>
<evidence type="ECO:0000256" key="9">
    <source>
        <dbReference type="ARBA" id="ARBA00022842"/>
    </source>
</evidence>
<evidence type="ECO:0000256" key="6">
    <source>
        <dbReference type="ARBA" id="ARBA00022692"/>
    </source>
</evidence>
<sequence>MIGSGCCVFSRWPIVDVGYSKFTLNGFPHRLDHCDWYGGKLVGMCVIQKDEYRIQIYTTHMHAMYAPSHQPAKDQYSSHRITQSYELSEYARQTSGDADLVLVMGDLNSEPHSLSFKVIHKNSDVLDSWETRLNKDEKFDILSEAMGNTIETRENSHTDLGHLHYPIFPNGIRIDFILYKAGRNRTVNCTEARVALSRKIPGTDMNYSDHNGYEAFFELREQTEKERLEELSKDEDLESKINVLNDLYQKIQTARIQGHASKKFNIAAFLVGFFLLLMIFVSAFWDTSTLRGVMASILVCMGWFYSAYRLIFVFGTVNTLRNVEDSIYLRREHFLRRAEELKVKSRFPTYDLKTEPVIAEDV</sequence>
<dbReference type="GO" id="GO:0046872">
    <property type="term" value="F:metal ion binding"/>
    <property type="evidence" value="ECO:0007669"/>
    <property type="project" value="UniProtKB-KW"/>
</dbReference>
<evidence type="ECO:0000256" key="14">
    <source>
        <dbReference type="SAM" id="Phobius"/>
    </source>
</evidence>
<comment type="subcellular location">
    <subcellularLocation>
        <location evidence="1">Membrane</location>
        <topology evidence="1">Multi-pass membrane protein</topology>
    </subcellularLocation>
</comment>
<proteinExistence type="inferred from homology"/>
<dbReference type="Pfam" id="PF03372">
    <property type="entry name" value="Exo_endo_phos"/>
    <property type="match status" value="1"/>
</dbReference>
<comment type="caution">
    <text evidence="16">The sequence shown here is derived from an EMBL/GenBank/DDBJ whole genome shotgun (WGS) entry which is preliminary data.</text>
</comment>
<evidence type="ECO:0000256" key="5">
    <source>
        <dbReference type="ARBA" id="ARBA00012369"/>
    </source>
</evidence>
<evidence type="ECO:0000256" key="7">
    <source>
        <dbReference type="ARBA" id="ARBA00022723"/>
    </source>
</evidence>
<keyword evidence="10" id="KW-0746">Sphingolipid metabolism</keyword>
<dbReference type="AlphaFoldDB" id="A0A2G8K949"/>
<keyword evidence="11 14" id="KW-1133">Transmembrane helix</keyword>
<keyword evidence="9" id="KW-0460">Magnesium</keyword>
<reference evidence="16 17" key="1">
    <citation type="journal article" date="2017" name="PLoS Biol.">
        <title>The sea cucumber genome provides insights into morphological evolution and visceral regeneration.</title>
        <authorList>
            <person name="Zhang X."/>
            <person name="Sun L."/>
            <person name="Yuan J."/>
            <person name="Sun Y."/>
            <person name="Gao Y."/>
            <person name="Zhang L."/>
            <person name="Li S."/>
            <person name="Dai H."/>
            <person name="Hamel J.F."/>
            <person name="Liu C."/>
            <person name="Yu Y."/>
            <person name="Liu S."/>
            <person name="Lin W."/>
            <person name="Guo K."/>
            <person name="Jin S."/>
            <person name="Xu P."/>
            <person name="Storey K.B."/>
            <person name="Huan P."/>
            <person name="Zhang T."/>
            <person name="Zhou Y."/>
            <person name="Zhang J."/>
            <person name="Lin C."/>
            <person name="Li X."/>
            <person name="Xing L."/>
            <person name="Huo D."/>
            <person name="Sun M."/>
            <person name="Wang L."/>
            <person name="Mercier A."/>
            <person name="Li F."/>
            <person name="Yang H."/>
            <person name="Xiang J."/>
        </authorList>
    </citation>
    <scope>NUCLEOTIDE SEQUENCE [LARGE SCALE GENOMIC DNA]</scope>
    <source>
        <strain evidence="16">Shaxun</strain>
        <tissue evidence="16">Muscle</tissue>
    </source>
</reference>
<keyword evidence="8" id="KW-0378">Hydrolase</keyword>
<evidence type="ECO:0000256" key="3">
    <source>
        <dbReference type="ARBA" id="ARBA00004991"/>
    </source>
</evidence>
<keyword evidence="12" id="KW-0443">Lipid metabolism</keyword>
<dbReference type="Gene3D" id="3.60.10.10">
    <property type="entry name" value="Endonuclease/exonuclease/phosphatase"/>
    <property type="match status" value="1"/>
</dbReference>
<comment type="pathway">
    <text evidence="3">Sphingolipid metabolism.</text>
</comment>
<feature type="transmembrane region" description="Helical" evidence="14">
    <location>
        <begin position="291"/>
        <end position="311"/>
    </location>
</feature>
<evidence type="ECO:0000256" key="8">
    <source>
        <dbReference type="ARBA" id="ARBA00022801"/>
    </source>
</evidence>
<dbReference type="GO" id="GO:0006665">
    <property type="term" value="P:sphingolipid metabolic process"/>
    <property type="evidence" value="ECO:0007669"/>
    <property type="project" value="UniProtKB-KW"/>
</dbReference>
<gene>
    <name evidence="16" type="ORF">BSL78_18602</name>
</gene>
<keyword evidence="6 14" id="KW-0812">Transmembrane</keyword>
<dbReference type="GO" id="GO:0016020">
    <property type="term" value="C:membrane"/>
    <property type="evidence" value="ECO:0007669"/>
    <property type="project" value="UniProtKB-SubCell"/>
</dbReference>
<dbReference type="PANTHER" id="PTHR16320">
    <property type="entry name" value="SPHINGOMYELINASE FAMILY MEMBER"/>
    <property type="match status" value="1"/>
</dbReference>
<comment type="similarity">
    <text evidence="4">Belongs to the neutral sphingomyelinase family.</text>
</comment>
<dbReference type="PANTHER" id="PTHR16320:SF24">
    <property type="entry name" value="PHOSPHODIESTERASE, PUTATIVE-RELATED"/>
    <property type="match status" value="1"/>
</dbReference>
<feature type="domain" description="Endonuclease/exonuclease/phosphatase" evidence="15">
    <location>
        <begin position="3"/>
        <end position="210"/>
    </location>
</feature>
<evidence type="ECO:0000256" key="11">
    <source>
        <dbReference type="ARBA" id="ARBA00022989"/>
    </source>
</evidence>
<keyword evidence="13 14" id="KW-0472">Membrane</keyword>
<dbReference type="EMBL" id="MRZV01000771">
    <property type="protein sequence ID" value="PIK44538.1"/>
    <property type="molecule type" value="Genomic_DNA"/>
</dbReference>
<dbReference type="InterPro" id="IPR038772">
    <property type="entry name" value="Sph/SMPD2-like"/>
</dbReference>
<keyword evidence="17" id="KW-1185">Reference proteome</keyword>
<evidence type="ECO:0000313" key="16">
    <source>
        <dbReference type="EMBL" id="PIK44538.1"/>
    </source>
</evidence>
<dbReference type="SUPFAM" id="SSF56219">
    <property type="entry name" value="DNase I-like"/>
    <property type="match status" value="1"/>
</dbReference>